<dbReference type="InterPro" id="IPR007553">
    <property type="entry name" value="2-thiour_desulf"/>
</dbReference>
<dbReference type="PANTHER" id="PTHR30087:SF1">
    <property type="entry name" value="HYPOTHETICAL CYTOSOLIC PROTEIN"/>
    <property type="match status" value="1"/>
</dbReference>
<dbReference type="EMBL" id="PKTG01000033">
    <property type="protein sequence ID" value="PLX19377.1"/>
    <property type="molecule type" value="Genomic_DNA"/>
</dbReference>
<proteinExistence type="predicted"/>
<sequence length="146" mass="16445">MIGISACLAGYKCRYDLNSQTSCEIKELIKDRKDIFFFCPEQLGGLSTPRIPCEIVDRENIIVKNKNGEDKTEQFLRGASEAIILIEFYEPELLVLKENSPSCGVNKIYDGTFSGELVSDSGVLVKLLKRQKIDIDIMTENDIAFK</sequence>
<reference evidence="1 2" key="1">
    <citation type="submission" date="2017-11" db="EMBL/GenBank/DDBJ databases">
        <title>Genome-resolved metagenomics identifies genetic mobility, metabolic interactions, and unexpected diversity in perchlorate-reducing communities.</title>
        <authorList>
            <person name="Barnum T.P."/>
            <person name="Figueroa I.A."/>
            <person name="Carlstrom C.I."/>
            <person name="Lucas L.N."/>
            <person name="Engelbrektson A.L."/>
            <person name="Coates J.D."/>
        </authorList>
    </citation>
    <scope>NUCLEOTIDE SEQUENCE [LARGE SCALE GENOMIC DNA]</scope>
    <source>
        <strain evidence="1">BM706</strain>
    </source>
</reference>
<comment type="caution">
    <text evidence="1">The sequence shown here is derived from an EMBL/GenBank/DDBJ whole genome shotgun (WGS) entry which is preliminary data.</text>
</comment>
<protein>
    <submittedName>
        <fullName evidence="1">DUF523 domain-containing protein</fullName>
    </submittedName>
</protein>
<accession>A0A2N5ZL12</accession>
<name>A0A2N5ZL12_MUIH1</name>
<evidence type="ECO:0000313" key="1">
    <source>
        <dbReference type="EMBL" id="PLX19377.1"/>
    </source>
</evidence>
<gene>
    <name evidence="1" type="ORF">C0601_02070</name>
</gene>
<dbReference type="AlphaFoldDB" id="A0A2N5ZL12"/>
<dbReference type="Pfam" id="PF04463">
    <property type="entry name" value="2-thiour_desulf"/>
    <property type="match status" value="1"/>
</dbReference>
<organism evidence="1 2">
    <name type="scientific">Muiribacterium halophilum</name>
    <dbReference type="NCBI Taxonomy" id="2053465"/>
    <lineage>
        <taxon>Bacteria</taxon>
        <taxon>Candidatus Muiribacteriota</taxon>
        <taxon>Candidatus Muiribacteriia</taxon>
        <taxon>Candidatus Muiribacteriales</taxon>
        <taxon>Candidatus Muiribacteriaceae</taxon>
        <taxon>Candidatus Muiribacterium</taxon>
    </lineage>
</organism>
<dbReference type="Proteomes" id="UP000234857">
    <property type="component" value="Unassembled WGS sequence"/>
</dbReference>
<evidence type="ECO:0000313" key="2">
    <source>
        <dbReference type="Proteomes" id="UP000234857"/>
    </source>
</evidence>
<dbReference type="PANTHER" id="PTHR30087">
    <property type="entry name" value="INNER MEMBRANE PROTEIN"/>
    <property type="match status" value="1"/>
</dbReference>